<dbReference type="InterPro" id="IPR036388">
    <property type="entry name" value="WH-like_DNA-bd_sf"/>
</dbReference>
<evidence type="ECO:0000256" key="1">
    <source>
        <dbReference type="SAM" id="MobiDB-lite"/>
    </source>
</evidence>
<dbReference type="AlphaFoldDB" id="A0A0W0WIV8"/>
<dbReference type="GO" id="GO:0006355">
    <property type="term" value="P:regulation of DNA-templated transcription"/>
    <property type="evidence" value="ECO:0007669"/>
    <property type="project" value="InterPro"/>
</dbReference>
<evidence type="ECO:0000313" key="3">
    <source>
        <dbReference type="Proteomes" id="UP000054725"/>
    </source>
</evidence>
<feature type="compositionally biased region" description="Basic and acidic residues" evidence="1">
    <location>
        <begin position="139"/>
        <end position="159"/>
    </location>
</feature>
<name>A0A0W0WIV8_9GAMM</name>
<dbReference type="InterPro" id="IPR036390">
    <property type="entry name" value="WH_DNA-bd_sf"/>
</dbReference>
<reference evidence="2 3" key="1">
    <citation type="submission" date="2015-11" db="EMBL/GenBank/DDBJ databases">
        <title>Genomic analysis of 38 Legionella species identifies large and diverse effector repertoires.</title>
        <authorList>
            <person name="Burstein D."/>
            <person name="Amaro F."/>
            <person name="Zusman T."/>
            <person name="Lifshitz Z."/>
            <person name="Cohen O."/>
            <person name="Gilbert J.A."/>
            <person name="Pupko T."/>
            <person name="Shuman H.A."/>
            <person name="Segal G."/>
        </authorList>
    </citation>
    <scope>NUCLEOTIDE SEQUENCE [LARGE SCALE GENOMIC DNA]</scope>
    <source>
        <strain evidence="2 3">ATCC 49506</strain>
    </source>
</reference>
<dbReference type="OrthoDB" id="5652910at2"/>
<protein>
    <submittedName>
        <fullName evidence="2">IclR helix-turn-helix domain protein</fullName>
    </submittedName>
</protein>
<dbReference type="Proteomes" id="UP000054725">
    <property type="component" value="Unassembled WGS sequence"/>
</dbReference>
<comment type="caution">
    <text evidence="2">The sequence shown here is derived from an EMBL/GenBank/DDBJ whole genome shotgun (WGS) entry which is preliminary data.</text>
</comment>
<gene>
    <name evidence="2" type="ORF">Lnau_3090</name>
</gene>
<dbReference type="PATRIC" id="fig|45070.6.peg.3263"/>
<dbReference type="GO" id="GO:0003677">
    <property type="term" value="F:DNA binding"/>
    <property type="evidence" value="ECO:0007669"/>
    <property type="project" value="InterPro"/>
</dbReference>
<dbReference type="EMBL" id="LNYO01000027">
    <property type="protein sequence ID" value="KTD32179.1"/>
    <property type="molecule type" value="Genomic_DNA"/>
</dbReference>
<dbReference type="Pfam" id="PF13412">
    <property type="entry name" value="HTH_24"/>
    <property type="match status" value="1"/>
</dbReference>
<keyword evidence="3" id="KW-1185">Reference proteome</keyword>
<dbReference type="STRING" id="45070.Lnau_3090"/>
<dbReference type="CDD" id="cd00090">
    <property type="entry name" value="HTH_ARSR"/>
    <property type="match status" value="1"/>
</dbReference>
<dbReference type="Gene3D" id="1.10.10.10">
    <property type="entry name" value="Winged helix-like DNA-binding domain superfamily/Winged helix DNA-binding domain"/>
    <property type="match status" value="1"/>
</dbReference>
<sequence length="407" mass="47990">MGNLCSIFHSRFKRLRKVIPLARKAQLMDYILLGWQTSTYKLKGSTNKWFMKPYKEIAQDTDIPVSTLHRYIKELEEEGFIERRRSKYCRTKKDGEFNSTIGAYINVTDKLLAKLKTEPEISPAPAVVAPAPVNNSTNDDNRRSEQETPLEGDKQNQDRFDLKQNERIDSLILRESYIRDLYISSPINTISFGKTCSVDKPTLHRLTQAFDSVQQFLSQEVKEEVPDAIKNLVAGTFFNLIIKSRKEFSSPQQLAAEYLFALLNVDFYLPKISCLRHRNNILSKMIRDNSWRTPKGFYKHFYLGQSFKDKEDLREKRWLREKEKEMKQKAYAFETVNDERLQRVEAQMTEKNDLIDELTNSIYQHSDEDVINTIRERIRLHRKELEALWAEQRRIEQEIEAEEKRCA</sequence>
<proteinExistence type="predicted"/>
<feature type="compositionally biased region" description="Low complexity" evidence="1">
    <location>
        <begin position="123"/>
        <end position="133"/>
    </location>
</feature>
<evidence type="ECO:0000313" key="2">
    <source>
        <dbReference type="EMBL" id="KTD32179.1"/>
    </source>
</evidence>
<dbReference type="SUPFAM" id="SSF46785">
    <property type="entry name" value="Winged helix' DNA-binding domain"/>
    <property type="match status" value="1"/>
</dbReference>
<dbReference type="InterPro" id="IPR011991">
    <property type="entry name" value="ArsR-like_HTH"/>
</dbReference>
<feature type="region of interest" description="Disordered" evidence="1">
    <location>
        <begin position="123"/>
        <end position="159"/>
    </location>
</feature>
<accession>A0A0W0WIV8</accession>
<organism evidence="2 3">
    <name type="scientific">Legionella nautarum</name>
    <dbReference type="NCBI Taxonomy" id="45070"/>
    <lineage>
        <taxon>Bacteria</taxon>
        <taxon>Pseudomonadati</taxon>
        <taxon>Pseudomonadota</taxon>
        <taxon>Gammaproteobacteria</taxon>
        <taxon>Legionellales</taxon>
        <taxon>Legionellaceae</taxon>
        <taxon>Legionella</taxon>
    </lineage>
</organism>